<keyword evidence="2" id="KW-1185">Reference proteome</keyword>
<evidence type="ECO:0000313" key="1">
    <source>
        <dbReference type="EMBL" id="GBM07183.1"/>
    </source>
</evidence>
<protein>
    <submittedName>
        <fullName evidence="1">Uncharacterized protein</fullName>
    </submittedName>
</protein>
<reference evidence="1 2" key="1">
    <citation type="journal article" date="2019" name="Sci. Rep.">
        <title>Orb-weaving spider Araneus ventricosus genome elucidates the spidroin gene catalogue.</title>
        <authorList>
            <person name="Kono N."/>
            <person name="Nakamura H."/>
            <person name="Ohtoshi R."/>
            <person name="Moran D.A.P."/>
            <person name="Shinohara A."/>
            <person name="Yoshida Y."/>
            <person name="Fujiwara M."/>
            <person name="Mori M."/>
            <person name="Tomita M."/>
            <person name="Arakawa K."/>
        </authorList>
    </citation>
    <scope>NUCLEOTIDE SEQUENCE [LARGE SCALE GENOMIC DNA]</scope>
</reference>
<comment type="caution">
    <text evidence="1">The sequence shown here is derived from an EMBL/GenBank/DDBJ whole genome shotgun (WGS) entry which is preliminary data.</text>
</comment>
<dbReference type="Proteomes" id="UP000499080">
    <property type="component" value="Unassembled WGS sequence"/>
</dbReference>
<evidence type="ECO:0000313" key="2">
    <source>
        <dbReference type="Proteomes" id="UP000499080"/>
    </source>
</evidence>
<gene>
    <name evidence="1" type="ORF">AVEN_15428_1</name>
</gene>
<sequence>MSSRCCGAKAWRGCTISGVVLVICRDSKFQCPSQNSPRDVSKRDANITINQTASTTNHSDSRLLRFLGESSIPSPTTTTTYCDHMYGPIIPMK</sequence>
<organism evidence="1 2">
    <name type="scientific">Araneus ventricosus</name>
    <name type="common">Orbweaver spider</name>
    <name type="synonym">Epeira ventricosa</name>
    <dbReference type="NCBI Taxonomy" id="182803"/>
    <lineage>
        <taxon>Eukaryota</taxon>
        <taxon>Metazoa</taxon>
        <taxon>Ecdysozoa</taxon>
        <taxon>Arthropoda</taxon>
        <taxon>Chelicerata</taxon>
        <taxon>Arachnida</taxon>
        <taxon>Araneae</taxon>
        <taxon>Araneomorphae</taxon>
        <taxon>Entelegynae</taxon>
        <taxon>Araneoidea</taxon>
        <taxon>Araneidae</taxon>
        <taxon>Araneus</taxon>
    </lineage>
</organism>
<proteinExistence type="predicted"/>
<name>A0A4Y2CS33_ARAVE</name>
<accession>A0A4Y2CS33</accession>
<dbReference type="AlphaFoldDB" id="A0A4Y2CS33"/>
<dbReference type="EMBL" id="BGPR01000239">
    <property type="protein sequence ID" value="GBM07183.1"/>
    <property type="molecule type" value="Genomic_DNA"/>
</dbReference>